<dbReference type="GO" id="GO:0016616">
    <property type="term" value="F:oxidoreductase activity, acting on the CH-OH group of donors, NAD or NADP as acceptor"/>
    <property type="evidence" value="ECO:0007669"/>
    <property type="project" value="InterPro"/>
</dbReference>
<protein>
    <submittedName>
        <fullName evidence="8">D-3-phosphoglycerate dehydrogenase</fullName>
    </submittedName>
</protein>
<dbReference type="Pfam" id="PF02826">
    <property type="entry name" value="2-Hacid_dh_C"/>
    <property type="match status" value="1"/>
</dbReference>
<keyword evidence="3 5" id="KW-0560">Oxidoreductase</keyword>
<organism evidence="8 9">
    <name type="scientific">Streptomyces atratus</name>
    <dbReference type="NCBI Taxonomy" id="1893"/>
    <lineage>
        <taxon>Bacteria</taxon>
        <taxon>Bacillati</taxon>
        <taxon>Actinomycetota</taxon>
        <taxon>Actinomycetes</taxon>
        <taxon>Kitasatosporales</taxon>
        <taxon>Streptomycetaceae</taxon>
        <taxon>Streptomyces</taxon>
    </lineage>
</organism>
<dbReference type="Proteomes" id="UP000181909">
    <property type="component" value="Unassembled WGS sequence"/>
</dbReference>
<dbReference type="EMBL" id="FPJO01000006">
    <property type="protein sequence ID" value="SFX76423.1"/>
    <property type="molecule type" value="Genomic_DNA"/>
</dbReference>
<dbReference type="InterPro" id="IPR050857">
    <property type="entry name" value="D-2-hydroxyacid_DH"/>
</dbReference>
<proteinExistence type="inferred from homology"/>
<dbReference type="InterPro" id="IPR006139">
    <property type="entry name" value="D-isomer_2_OHA_DH_cat_dom"/>
</dbReference>
<dbReference type="PANTHER" id="PTHR42789:SF1">
    <property type="entry name" value="D-ISOMER SPECIFIC 2-HYDROXYACID DEHYDROGENASE FAMILY PROTEIN (AFU_ORTHOLOGUE AFUA_6G10090)"/>
    <property type="match status" value="1"/>
</dbReference>
<dbReference type="FunFam" id="3.40.50.720:FF:000203">
    <property type="entry name" value="D-3-phosphoglycerate dehydrogenase (SerA)"/>
    <property type="match status" value="1"/>
</dbReference>
<dbReference type="AlphaFoldDB" id="A0A1K1ZQM7"/>
<evidence type="ECO:0000256" key="4">
    <source>
        <dbReference type="ARBA" id="ARBA00023027"/>
    </source>
</evidence>
<accession>A0A1K1ZQM7</accession>
<feature type="domain" description="D-isomer specific 2-hydroxyacid dehydrogenase NAD-binding" evidence="7">
    <location>
        <begin position="116"/>
        <end position="297"/>
    </location>
</feature>
<dbReference type="Gene3D" id="3.40.50.720">
    <property type="entry name" value="NAD(P)-binding Rossmann-like Domain"/>
    <property type="match status" value="2"/>
</dbReference>
<dbReference type="Pfam" id="PF00389">
    <property type="entry name" value="2-Hacid_dh"/>
    <property type="match status" value="1"/>
</dbReference>
<gene>
    <name evidence="8" type="ORF">SAMN02787144_100650</name>
</gene>
<evidence type="ECO:0000256" key="2">
    <source>
        <dbReference type="ARBA" id="ARBA00022605"/>
    </source>
</evidence>
<sequence>MTSASPRPRLLITAPFDPAAAARLADLFDIETVEPSMAGDSLARPRLADWLAAADAVVCEVDRVDQAALDAAPALKFVVTCRASPVNVDLAACTRRGIPVATTPARNAEITADLAFTLILSTVRHTSAAERWTRAGNWTADDVFEPYARFRGIGLGGRTLGIVGGGAIGRRVLRRALAFGMDVLVYDPYLEPGALGVDAEIVALDELMRRSDVITVHVPLNDATVGLIGAPEIALMRPDAYVVNAGRAAVVDETALLSALREKRIAGAGLDVFWTEPPPADHELFRLDNVTLTPHIGGASDDVVTEHSRIAERALRAWATGAEPAAVANARELAS</sequence>
<dbReference type="PROSITE" id="PS00065">
    <property type="entry name" value="D_2_HYDROXYACID_DH_1"/>
    <property type="match status" value="1"/>
</dbReference>
<dbReference type="PANTHER" id="PTHR42789">
    <property type="entry name" value="D-ISOMER SPECIFIC 2-HYDROXYACID DEHYDROGENASE FAMILY PROTEIN (AFU_ORTHOLOGUE AFUA_6G10090)"/>
    <property type="match status" value="1"/>
</dbReference>
<evidence type="ECO:0000256" key="3">
    <source>
        <dbReference type="ARBA" id="ARBA00023002"/>
    </source>
</evidence>
<reference evidence="8 9" key="1">
    <citation type="submission" date="2016-11" db="EMBL/GenBank/DDBJ databases">
        <authorList>
            <person name="Jaros S."/>
            <person name="Januszkiewicz K."/>
            <person name="Wedrychowicz H."/>
        </authorList>
    </citation>
    <scope>NUCLEOTIDE SEQUENCE [LARGE SCALE GENOMIC DNA]</scope>
    <source>
        <strain evidence="8 9">OK807</strain>
    </source>
</reference>
<name>A0A1K1ZQM7_STRAR</name>
<keyword evidence="4" id="KW-0520">NAD</keyword>
<dbReference type="SUPFAM" id="SSF51735">
    <property type="entry name" value="NAD(P)-binding Rossmann-fold domains"/>
    <property type="match status" value="1"/>
</dbReference>
<dbReference type="InterPro" id="IPR036291">
    <property type="entry name" value="NAD(P)-bd_dom_sf"/>
</dbReference>
<dbReference type="STRING" id="1893.SAMN02787144_100650"/>
<dbReference type="InterPro" id="IPR006140">
    <property type="entry name" value="D-isomer_DH_NAD-bd"/>
</dbReference>
<keyword evidence="2" id="KW-0028">Amino-acid biosynthesis</keyword>
<feature type="domain" description="D-isomer specific 2-hydroxyacid dehydrogenase catalytic" evidence="6">
    <location>
        <begin position="11"/>
        <end position="328"/>
    </location>
</feature>
<dbReference type="SUPFAM" id="SSF52283">
    <property type="entry name" value="Formate/glycerate dehydrogenase catalytic domain-like"/>
    <property type="match status" value="1"/>
</dbReference>
<dbReference type="GO" id="GO:0051287">
    <property type="term" value="F:NAD binding"/>
    <property type="evidence" value="ECO:0007669"/>
    <property type="project" value="InterPro"/>
</dbReference>
<evidence type="ECO:0000313" key="9">
    <source>
        <dbReference type="Proteomes" id="UP000181909"/>
    </source>
</evidence>
<evidence type="ECO:0000256" key="1">
    <source>
        <dbReference type="ARBA" id="ARBA00005854"/>
    </source>
</evidence>
<dbReference type="InterPro" id="IPR029752">
    <property type="entry name" value="D-isomer_DH_CS1"/>
</dbReference>
<evidence type="ECO:0000313" key="8">
    <source>
        <dbReference type="EMBL" id="SFX76423.1"/>
    </source>
</evidence>
<dbReference type="RefSeq" id="WP_177328109.1">
    <property type="nucleotide sequence ID" value="NZ_CP108277.1"/>
</dbReference>
<comment type="similarity">
    <text evidence="1 5">Belongs to the D-isomer specific 2-hydroxyacid dehydrogenase family.</text>
</comment>
<evidence type="ECO:0000259" key="7">
    <source>
        <dbReference type="Pfam" id="PF02826"/>
    </source>
</evidence>
<dbReference type="GO" id="GO:0008652">
    <property type="term" value="P:amino acid biosynthetic process"/>
    <property type="evidence" value="ECO:0007669"/>
    <property type="project" value="UniProtKB-KW"/>
</dbReference>
<evidence type="ECO:0000256" key="5">
    <source>
        <dbReference type="RuleBase" id="RU003719"/>
    </source>
</evidence>
<evidence type="ECO:0000259" key="6">
    <source>
        <dbReference type="Pfam" id="PF00389"/>
    </source>
</evidence>